<feature type="region of interest" description="Disordered" evidence="5">
    <location>
        <begin position="1"/>
        <end position="77"/>
    </location>
</feature>
<evidence type="ECO:0000256" key="5">
    <source>
        <dbReference type="SAM" id="MobiDB-lite"/>
    </source>
</evidence>
<evidence type="ECO:0000256" key="4">
    <source>
        <dbReference type="PROSITE-ProRule" id="PRU00175"/>
    </source>
</evidence>
<keyword evidence="3" id="KW-0862">Zinc</keyword>
<evidence type="ECO:0000256" key="1">
    <source>
        <dbReference type="ARBA" id="ARBA00022723"/>
    </source>
</evidence>
<dbReference type="Gene3D" id="3.30.40.10">
    <property type="entry name" value="Zinc/RING finger domain, C3HC4 (zinc finger)"/>
    <property type="match status" value="1"/>
</dbReference>
<dbReference type="Proteomes" id="UP000653305">
    <property type="component" value="Unassembled WGS sequence"/>
</dbReference>
<dbReference type="Pfam" id="PF13639">
    <property type="entry name" value="zf-RING_2"/>
    <property type="match status" value="1"/>
</dbReference>
<dbReference type="InterPro" id="IPR013083">
    <property type="entry name" value="Znf_RING/FYVE/PHD"/>
</dbReference>
<organism evidence="7 8">
    <name type="scientific">Phtheirospermum japonicum</name>
    <dbReference type="NCBI Taxonomy" id="374723"/>
    <lineage>
        <taxon>Eukaryota</taxon>
        <taxon>Viridiplantae</taxon>
        <taxon>Streptophyta</taxon>
        <taxon>Embryophyta</taxon>
        <taxon>Tracheophyta</taxon>
        <taxon>Spermatophyta</taxon>
        <taxon>Magnoliopsida</taxon>
        <taxon>eudicotyledons</taxon>
        <taxon>Gunneridae</taxon>
        <taxon>Pentapetalae</taxon>
        <taxon>asterids</taxon>
        <taxon>lamiids</taxon>
        <taxon>Lamiales</taxon>
        <taxon>Orobanchaceae</taxon>
        <taxon>Orobanchaceae incertae sedis</taxon>
        <taxon>Phtheirospermum</taxon>
    </lineage>
</organism>
<evidence type="ECO:0000256" key="2">
    <source>
        <dbReference type="ARBA" id="ARBA00022771"/>
    </source>
</evidence>
<sequence length="271" mass="30457">MVEIGVKYKDQQESRSGAEIRGRRRSRGSGLEEEREEELQAEWAPQEAIQRADWVRGGGEKGRHPDPPTIRQIPRPPQHRHRGALFLELSNFGNERELRRLRRLSRVGSRQSQKSSGGESCDFFVGPKLVEVLQDLGQNGMEGNCAEVVEEINLGGCDTNLIVTTNHHGVCAICLNKIVLQETTLVKGCEHAYCVTCILRWASCKMQPTCPQCKTPFKFLKIHRSLDGSTLCPRCIFLILVGTLKIPHAFLTNAMLLLNVEITTLKKNNCE</sequence>
<keyword evidence="1" id="KW-0479">Metal-binding</keyword>
<dbReference type="PANTHER" id="PTHR47361">
    <property type="entry name" value="RING/U-BOX SUPERFAMILY PROTEIN"/>
    <property type="match status" value="1"/>
</dbReference>
<gene>
    <name evidence="7" type="ORF">PHJA_002355000</name>
</gene>
<evidence type="ECO:0000256" key="3">
    <source>
        <dbReference type="ARBA" id="ARBA00022833"/>
    </source>
</evidence>
<keyword evidence="2 4" id="KW-0863">Zinc-finger</keyword>
<name>A0A830CQC4_9LAMI</name>
<evidence type="ECO:0000313" key="7">
    <source>
        <dbReference type="EMBL" id="GFQ02111.1"/>
    </source>
</evidence>
<dbReference type="OrthoDB" id="1935339at2759"/>
<dbReference type="InterPro" id="IPR001841">
    <property type="entry name" value="Znf_RING"/>
</dbReference>
<dbReference type="GO" id="GO:0008270">
    <property type="term" value="F:zinc ion binding"/>
    <property type="evidence" value="ECO:0007669"/>
    <property type="project" value="UniProtKB-KW"/>
</dbReference>
<evidence type="ECO:0000259" key="6">
    <source>
        <dbReference type="PROSITE" id="PS50089"/>
    </source>
</evidence>
<dbReference type="AlphaFoldDB" id="A0A830CQC4"/>
<dbReference type="InterPro" id="IPR017907">
    <property type="entry name" value="Znf_RING_CS"/>
</dbReference>
<proteinExistence type="predicted"/>
<keyword evidence="8" id="KW-1185">Reference proteome</keyword>
<dbReference type="SUPFAM" id="SSF57850">
    <property type="entry name" value="RING/U-box"/>
    <property type="match status" value="1"/>
</dbReference>
<dbReference type="PROSITE" id="PS50089">
    <property type="entry name" value="ZF_RING_2"/>
    <property type="match status" value="1"/>
</dbReference>
<comment type="caution">
    <text evidence="7">The sequence shown here is derived from an EMBL/GenBank/DDBJ whole genome shotgun (WGS) entry which is preliminary data.</text>
</comment>
<evidence type="ECO:0000313" key="8">
    <source>
        <dbReference type="Proteomes" id="UP000653305"/>
    </source>
</evidence>
<dbReference type="SMART" id="SM00184">
    <property type="entry name" value="RING"/>
    <property type="match status" value="1"/>
</dbReference>
<dbReference type="EMBL" id="BMAC01000727">
    <property type="protein sequence ID" value="GFQ02111.1"/>
    <property type="molecule type" value="Genomic_DNA"/>
</dbReference>
<dbReference type="PANTHER" id="PTHR47361:SF4">
    <property type="entry name" value="RING_U-BOX SUPERFAMILY PROTEIN"/>
    <property type="match status" value="1"/>
</dbReference>
<dbReference type="PROSITE" id="PS00518">
    <property type="entry name" value="ZF_RING_1"/>
    <property type="match status" value="1"/>
</dbReference>
<feature type="compositionally biased region" description="Acidic residues" evidence="5">
    <location>
        <begin position="31"/>
        <end position="40"/>
    </location>
</feature>
<reference evidence="7" key="1">
    <citation type="submission" date="2020-07" db="EMBL/GenBank/DDBJ databases">
        <title>Ethylene signaling mediates host invasion by parasitic plants.</title>
        <authorList>
            <person name="Yoshida S."/>
        </authorList>
    </citation>
    <scope>NUCLEOTIDE SEQUENCE</scope>
    <source>
        <strain evidence="7">Okayama</strain>
    </source>
</reference>
<accession>A0A830CQC4</accession>
<protein>
    <submittedName>
        <fullName evidence="7">14 kDa zinc-binding protein</fullName>
    </submittedName>
</protein>
<feature type="domain" description="RING-type" evidence="6">
    <location>
        <begin position="171"/>
        <end position="214"/>
    </location>
</feature>
<feature type="compositionally biased region" description="Basic and acidic residues" evidence="5">
    <location>
        <begin position="1"/>
        <end position="21"/>
    </location>
</feature>